<dbReference type="Gene3D" id="3.90.550.10">
    <property type="entry name" value="Spore Coat Polysaccharide Biosynthesis Protein SpsA, Chain A"/>
    <property type="match status" value="1"/>
</dbReference>
<dbReference type="InterPro" id="IPR002495">
    <property type="entry name" value="Glyco_trans_8"/>
</dbReference>
<dbReference type="InterPro" id="IPR029044">
    <property type="entry name" value="Nucleotide-diphossugar_trans"/>
</dbReference>
<dbReference type="CDD" id="cd04194">
    <property type="entry name" value="GT8_A4GalT_like"/>
    <property type="match status" value="1"/>
</dbReference>
<evidence type="ECO:0000256" key="1">
    <source>
        <dbReference type="ARBA" id="ARBA00022676"/>
    </source>
</evidence>
<dbReference type="Proteomes" id="UP000825483">
    <property type="component" value="Unassembled WGS sequence"/>
</dbReference>
<evidence type="ECO:0000256" key="3">
    <source>
        <dbReference type="ARBA" id="ARBA00022723"/>
    </source>
</evidence>
<comment type="caution">
    <text evidence="4">The sequence shown here is derived from an EMBL/GenBank/DDBJ whole genome shotgun (WGS) entry which is preliminary data.</text>
</comment>
<dbReference type="PANTHER" id="PTHR13778:SF47">
    <property type="entry name" value="LIPOPOLYSACCHARIDE 1,3-GALACTOSYLTRANSFERASE"/>
    <property type="match status" value="1"/>
</dbReference>
<dbReference type="PANTHER" id="PTHR13778">
    <property type="entry name" value="GLYCOSYLTRANSFERASE 8 DOMAIN-CONTAINING PROTEIN"/>
    <property type="match status" value="1"/>
</dbReference>
<keyword evidence="1" id="KW-0328">Glycosyltransferase</keyword>
<keyword evidence="2" id="KW-0808">Transferase</keyword>
<dbReference type="GO" id="GO:0046872">
    <property type="term" value="F:metal ion binding"/>
    <property type="evidence" value="ECO:0007669"/>
    <property type="project" value="UniProtKB-KW"/>
</dbReference>
<dbReference type="InterPro" id="IPR050748">
    <property type="entry name" value="Glycosyltrans_8_dom-fam"/>
</dbReference>
<protein>
    <submittedName>
        <fullName evidence="4">General stress protein A</fullName>
    </submittedName>
</protein>
<proteinExistence type="predicted"/>
<evidence type="ECO:0000313" key="4">
    <source>
        <dbReference type="EMBL" id="GJG58221.1"/>
    </source>
</evidence>
<dbReference type="EMBL" id="BPUB01000001">
    <property type="protein sequence ID" value="GJG58221.1"/>
    <property type="molecule type" value="Genomic_DNA"/>
</dbReference>
<dbReference type="GeneID" id="72468003"/>
<organism evidence="4 5">
    <name type="scientific">Prevotella lacticifex</name>
    <dbReference type="NCBI Taxonomy" id="2854755"/>
    <lineage>
        <taxon>Bacteria</taxon>
        <taxon>Pseudomonadati</taxon>
        <taxon>Bacteroidota</taxon>
        <taxon>Bacteroidia</taxon>
        <taxon>Bacteroidales</taxon>
        <taxon>Prevotellaceae</taxon>
        <taxon>Prevotella</taxon>
    </lineage>
</organism>
<accession>A0A9R1CVK2</accession>
<evidence type="ECO:0000256" key="2">
    <source>
        <dbReference type="ARBA" id="ARBA00022679"/>
    </source>
</evidence>
<keyword evidence="3" id="KW-0479">Metal-binding</keyword>
<reference evidence="4" key="1">
    <citation type="journal article" date="2022" name="Int. J. Syst. Evol. Microbiol.">
        <title>Prevotella lacticifex sp. nov., isolated from the rumen of cows.</title>
        <authorList>
            <person name="Shinkai T."/>
            <person name="Ikeyama N."/>
            <person name="Kumagai M."/>
            <person name="Ohmori H."/>
            <person name="Sakamoto M."/>
            <person name="Ohkuma M."/>
            <person name="Mitsumori M."/>
        </authorList>
    </citation>
    <scope>NUCLEOTIDE SEQUENCE</scope>
    <source>
        <strain evidence="4">R5076</strain>
    </source>
</reference>
<dbReference type="AlphaFoldDB" id="A0A9R1CVK2"/>
<dbReference type="GO" id="GO:0016757">
    <property type="term" value="F:glycosyltransferase activity"/>
    <property type="evidence" value="ECO:0007669"/>
    <property type="project" value="UniProtKB-KW"/>
</dbReference>
<dbReference type="RefSeq" id="WP_223929795.1">
    <property type="nucleotide sequence ID" value="NZ_BPTU01000003.1"/>
</dbReference>
<evidence type="ECO:0000313" key="5">
    <source>
        <dbReference type="Proteomes" id="UP000825483"/>
    </source>
</evidence>
<dbReference type="SUPFAM" id="SSF53448">
    <property type="entry name" value="Nucleotide-diphospho-sugar transferases"/>
    <property type="match status" value="1"/>
</dbReference>
<dbReference type="Pfam" id="PF01501">
    <property type="entry name" value="Glyco_transf_8"/>
    <property type="match status" value="1"/>
</dbReference>
<keyword evidence="5" id="KW-1185">Reference proteome</keyword>
<gene>
    <name evidence="4" type="primary">gspA_2</name>
    <name evidence="4" type="ORF">PRLR5076_10720</name>
</gene>
<sequence length="304" mass="36097">MIHIGLCTDNRYAMPCGVCVTSLFENNKDEEITVYVLEKGLTDDNKEKFRTLAADYGQKIELIPVDDSLFKGYPTTHQFRLSIYYRFLFANILPKDVQKLIYLDCDTLVLDSLRELWNTDVTDFSIAAVEDQQGDNVHIFNRLQEIKKYYNSGVLLLNLDSWRKDDSMRHLMQLMGTDAKRFAFLDQDAINVLFRDSVIELPYQYNVQNMFYMKDKEKALHWRKWERIAQAKEHPVVLHFCSSVKPWQRECQHPRRQLFLDYLYHSPWKGQSLGSCLDGRSLKYKIFYYLVHKHILPGYIEEYE</sequence>
<name>A0A9R1CVK2_9BACT</name>